<dbReference type="eggNOG" id="ENOG502QRKD">
    <property type="taxonomic scope" value="Eukaryota"/>
</dbReference>
<dbReference type="InterPro" id="IPR029063">
    <property type="entry name" value="SAM-dependent_MTases_sf"/>
</dbReference>
<evidence type="ECO:0000313" key="8">
    <source>
        <dbReference type="EMBL" id="CCE80547.1"/>
    </source>
</evidence>
<dbReference type="GO" id="GO:0035243">
    <property type="term" value="F:protein-arginine omega-N symmetric methyltransferase activity"/>
    <property type="evidence" value="ECO:0007669"/>
    <property type="project" value="UniProtKB-EC"/>
</dbReference>
<keyword evidence="4" id="KW-0489">Methyltransferase</keyword>
<dbReference type="EC" id="2.1.1.320" evidence="3"/>
<accession>G8YJQ2</accession>
<dbReference type="GO" id="GO:0005739">
    <property type="term" value="C:mitochondrion"/>
    <property type="evidence" value="ECO:0007669"/>
    <property type="project" value="UniProtKB-SubCell"/>
</dbReference>
<dbReference type="InParanoid" id="G8YJQ2"/>
<protein>
    <recommendedName>
        <fullName evidence="3">type II protein arginine methyltransferase</fullName>
        <ecNumber evidence="3">2.1.1.320</ecNumber>
    </recommendedName>
</protein>
<evidence type="ECO:0000256" key="3">
    <source>
        <dbReference type="ARBA" id="ARBA00011935"/>
    </source>
</evidence>
<evidence type="ECO:0000313" key="10">
    <source>
        <dbReference type="Proteomes" id="UP000005222"/>
    </source>
</evidence>
<dbReference type="EMBL" id="FO082053">
    <property type="protein sequence ID" value="CCE80547.1"/>
    <property type="molecule type" value="Genomic_DNA"/>
</dbReference>
<dbReference type="OrthoDB" id="17415at2759"/>
<dbReference type="InterPro" id="IPR003788">
    <property type="entry name" value="NDUFAF7"/>
</dbReference>
<dbReference type="PANTHER" id="PTHR12049:SF5">
    <property type="entry name" value="PROTEIN ARGININE METHYLTRANSFERASE NDUFAF7 HOMOLOG, MITOCHONDRIAL"/>
    <property type="match status" value="1"/>
</dbReference>
<evidence type="ECO:0000256" key="5">
    <source>
        <dbReference type="ARBA" id="ARBA00022679"/>
    </source>
</evidence>
<dbReference type="FunCoup" id="G8YJQ2">
    <property type="interactions" value="50"/>
</dbReference>
<dbReference type="EMBL" id="FO082052">
    <property type="protein sequence ID" value="CCE81312.1"/>
    <property type="molecule type" value="Genomic_DNA"/>
</dbReference>
<comment type="subcellular location">
    <subcellularLocation>
        <location evidence="1">Mitochondrion</location>
    </subcellularLocation>
</comment>
<dbReference type="HOGENOM" id="CLU_028484_1_0_1"/>
<keyword evidence="5" id="KW-0808">Transferase</keyword>
<dbReference type="SUPFAM" id="SSF53335">
    <property type="entry name" value="S-adenosyl-L-methionine-dependent methyltransferases"/>
    <property type="match status" value="1"/>
</dbReference>
<proteinExistence type="inferred from homology"/>
<reference evidence="8" key="1">
    <citation type="submission" date="2011-10" db="EMBL/GenBank/DDBJ databases">
        <authorList>
            <person name="Genoscope - CEA"/>
        </authorList>
    </citation>
    <scope>NUCLEOTIDE SEQUENCE</scope>
</reference>
<comment type="similarity">
    <text evidence="2">Belongs to the NDUFAF7 family.</text>
</comment>
<keyword evidence="6" id="KW-0496">Mitochondrion</keyword>
<dbReference type="Gene3D" id="3.40.50.12710">
    <property type="match status" value="1"/>
</dbReference>
<evidence type="ECO:0000256" key="6">
    <source>
        <dbReference type="ARBA" id="ARBA00023128"/>
    </source>
</evidence>
<dbReference type="Proteomes" id="UP000005222">
    <property type="component" value="Chromosome H"/>
</dbReference>
<evidence type="ECO:0000256" key="7">
    <source>
        <dbReference type="ARBA" id="ARBA00048612"/>
    </source>
</evidence>
<comment type="catalytic activity">
    <reaction evidence="7">
        <text>L-arginyl-[protein] + 2 S-adenosyl-L-methionine = N(omega),N(omega)'-dimethyl-L-arginyl-[protein] + 2 S-adenosyl-L-homocysteine + 2 H(+)</text>
        <dbReference type="Rhea" id="RHEA:48108"/>
        <dbReference type="Rhea" id="RHEA-COMP:10532"/>
        <dbReference type="Rhea" id="RHEA-COMP:11992"/>
        <dbReference type="ChEBI" id="CHEBI:15378"/>
        <dbReference type="ChEBI" id="CHEBI:29965"/>
        <dbReference type="ChEBI" id="CHEBI:57856"/>
        <dbReference type="ChEBI" id="CHEBI:59789"/>
        <dbReference type="ChEBI" id="CHEBI:88221"/>
        <dbReference type="EC" id="2.1.1.320"/>
    </reaction>
</comment>
<dbReference type="AlphaFoldDB" id="G8YJQ2"/>
<dbReference type="InterPro" id="IPR038375">
    <property type="entry name" value="NDUFAF7_sf"/>
</dbReference>
<evidence type="ECO:0000313" key="9">
    <source>
        <dbReference type="EMBL" id="CCE81312.1"/>
    </source>
</evidence>
<reference evidence="10" key="2">
    <citation type="journal article" date="2012" name="G3 (Bethesda)">
        <title>Pichia sorbitophila, an interspecies yeast hybrid reveals early steps of genome resolution following polyploidization.</title>
        <authorList>
            <person name="Leh Louis V."/>
            <person name="Despons L."/>
            <person name="Friedrich A."/>
            <person name="Martin T."/>
            <person name="Durrens P."/>
            <person name="Casaregola S."/>
            <person name="Neuveglise C."/>
            <person name="Fairhead C."/>
            <person name="Marck C."/>
            <person name="Cruz J.A."/>
            <person name="Straub M.L."/>
            <person name="Kugler V."/>
            <person name="Sacerdot C."/>
            <person name="Uzunov Z."/>
            <person name="Thierry A."/>
            <person name="Weiss S."/>
            <person name="Bleykasten C."/>
            <person name="De Montigny J."/>
            <person name="Jacques N."/>
            <person name="Jung P."/>
            <person name="Lemaire M."/>
            <person name="Mallet S."/>
            <person name="Morel G."/>
            <person name="Richard G.F."/>
            <person name="Sarkar A."/>
            <person name="Savel G."/>
            <person name="Schacherer J."/>
            <person name="Seret M.L."/>
            <person name="Talla E."/>
            <person name="Samson G."/>
            <person name="Jubin C."/>
            <person name="Poulain J."/>
            <person name="Vacherie B."/>
            <person name="Barbe V."/>
            <person name="Pelletier E."/>
            <person name="Sherman D.J."/>
            <person name="Westhof E."/>
            <person name="Weissenbach J."/>
            <person name="Baret P.V."/>
            <person name="Wincker P."/>
            <person name="Gaillardin C."/>
            <person name="Dujon B."/>
            <person name="Souciet J.L."/>
        </authorList>
    </citation>
    <scope>NUCLEOTIDE SEQUENCE [LARGE SCALE GENOMIC DNA]</scope>
    <source>
        <strain evidence="10">ATCC MYA-4447 / BCRC 22081 / CBS 7064 / NBRC 10061 / NRRL Y-12695</strain>
    </source>
</reference>
<dbReference type="GO" id="GO:0032259">
    <property type="term" value="P:methylation"/>
    <property type="evidence" value="ECO:0007669"/>
    <property type="project" value="UniProtKB-KW"/>
</dbReference>
<dbReference type="PANTHER" id="PTHR12049">
    <property type="entry name" value="PROTEIN ARGININE METHYLTRANSFERASE NDUFAF7, MITOCHONDRIAL"/>
    <property type="match status" value="1"/>
</dbReference>
<evidence type="ECO:0000256" key="1">
    <source>
        <dbReference type="ARBA" id="ARBA00004173"/>
    </source>
</evidence>
<evidence type="ECO:0000256" key="2">
    <source>
        <dbReference type="ARBA" id="ARBA00005891"/>
    </source>
</evidence>
<gene>
    <name evidence="8" type="primary">Piso0_003666</name>
    <name evidence="8" type="ORF">GNLVRS01_PISO0G17342g</name>
    <name evidence="9" type="ORF">GNLVRS01_PISO0H17343g</name>
</gene>
<keyword evidence="10" id="KW-1185">Reference proteome</keyword>
<sequence>MRGSIGRIPSPTKVYPKVFYRTLFSKFKKKPSPSESKTPESFHHEYSIRPDNFAFKVNNKKETKDAILNNAPKNAERKPHPLQKNNSYSSFNLMNFIYKNATNYPFQERSPQDIFDEYPMTKVEKLSRSNTRPKKVKMLTSDFIEDSLYNPHYGYFSKEVEIFHREKPFDYNNITDVDEFLENWERSYEKYEEQEGNTGRPLNSQVKGTQDIKNVKSTLARRALEIDIKERNSEFDRKVHRKNRSMQLWHTPTELFQPYYGEALARYLLVNYKLNGHYPYKDLIIYEMGGGNGTLMCNILNYIKENQPDVYARTQYKIIEISSLLAEKQMENALKQKLVKQGLDSSKLEIINKSIFDWDKTVTDPCFFIALEVFDNFPHDLIRYDNETGVPHEGNVLIDKHGDFYEFFTPQLSYYSQAFLDLRENGSFPILKNQNSIRAKKETLKSLIPFLTDKDKIHPLYHSPTVSSWKNSILPFKDNLSAGEFIPTRLIQFFQILKHRFPHHSLIASDFHYLPNSIEGYYNAPVVQTYIQDRMVSVTTYMCLQGYFDIMFPTDFKLCADMYKQITGRVPRVESHREFLEDWADTEITTTKKGENPMLDFYANASFIVS</sequence>
<organism evidence="8 10">
    <name type="scientific">Pichia sorbitophila (strain ATCC MYA-4447 / BCRC 22081 / CBS 7064 / NBRC 10061 / NRRL Y-12695)</name>
    <name type="common">Hybrid yeast</name>
    <dbReference type="NCBI Taxonomy" id="559304"/>
    <lineage>
        <taxon>Eukaryota</taxon>
        <taxon>Fungi</taxon>
        <taxon>Dikarya</taxon>
        <taxon>Ascomycota</taxon>
        <taxon>Saccharomycotina</taxon>
        <taxon>Pichiomycetes</taxon>
        <taxon>Debaryomycetaceae</taxon>
        <taxon>Millerozyma</taxon>
    </lineage>
</organism>
<dbReference type="Pfam" id="PF02636">
    <property type="entry name" value="Methyltransf_28"/>
    <property type="match status" value="1"/>
</dbReference>
<name>G8YJQ2_PICSO</name>
<dbReference type="Proteomes" id="UP000005222">
    <property type="component" value="Chromosome G"/>
</dbReference>
<dbReference type="STRING" id="559304.G8YJQ2"/>
<evidence type="ECO:0000256" key="4">
    <source>
        <dbReference type="ARBA" id="ARBA00022603"/>
    </source>
</evidence>